<sequence length="727" mass="86164">MLKRQRLEKLTTLQLQQKVIHLDSELLQFRSISEKRERGYQEQIVRLRYENENLRKEMQGVINEHNRYFQERDQLIVEYNKILLKNKAYQTKLTQLKESDQVTEVVQKNDQLEEKYEMLVKLTEELRKKAQMHKENSEKLLKEKQLTEDKLEECQNEIIQLRKESKEYQQNNSRGHEWEAEHKNLETLLKTSINDREEILRKNEALQASLNTSLEQLTEKDESIENLQQDIMILQADKAEYKNMVDDLSAQNKHFVHRLEVLKENMEQITKKNVSYQQKITQLDSEKHAVLEMFDMNQTELSTAKTQLEDYETLKIKLLKRLKNRLKETRSLEKENRNNLEEKAGLLRRIAILEEENTSYRHSVSELSVKIELDEKRLDDITSKLNEVFSQTKTIISTASSLQGQLKEKNKEIIKLKKENEKLMQEVVHLYDELDKSEARKTELENQIEKMKTELLKAQDSLTRLELFETEKLKLKEELETKIEEFNNLTYNYQREKESYLHVLDHVQDHVNEYKEKSELFDTEKGSWSKQIDELKTELAQTKATLVKMEELEKKNEVLTAELKAKEIEIYKIQKESEQTFEEQMLQFNSELKLYQGKITQYEKDRVNTENQMNEMKAKLTLLETNLKEKENFIRQFITQPPSKNVIEKSVQPVIESSPESVQSVPSETAPYIPQVQQQQSGDWFQRNITQQQGIVQNSAKTTNSTPMDFFTLRSKTTQPSSPGTIN</sequence>
<reference evidence="2 3" key="1">
    <citation type="submission" date="2024-05" db="EMBL/GenBank/DDBJ databases">
        <authorList>
            <person name="Venkateswaran K."/>
        </authorList>
    </citation>
    <scope>NUCLEOTIDE SEQUENCE [LARGE SCALE GENOMIC DNA]</scope>
    <source>
        <strain evidence="2 3">179-C4-2-HS</strain>
    </source>
</reference>
<proteinExistence type="predicted"/>
<protein>
    <submittedName>
        <fullName evidence="2">Uncharacterized protein</fullName>
    </submittedName>
</protein>
<dbReference type="Proteomes" id="UP001241748">
    <property type="component" value="Unassembled WGS sequence"/>
</dbReference>
<keyword evidence="3" id="KW-1185">Reference proteome</keyword>
<feature type="coiled-coil region" evidence="1">
    <location>
        <begin position="399"/>
        <end position="496"/>
    </location>
</feature>
<gene>
    <name evidence="2" type="ORF">P5G62_011645</name>
</gene>
<feature type="coiled-coil region" evidence="1">
    <location>
        <begin position="532"/>
        <end position="633"/>
    </location>
</feature>
<keyword evidence="1" id="KW-0175">Coiled coil</keyword>
<organism evidence="2 3">
    <name type="scientific">Neobacillus driksii</name>
    <dbReference type="NCBI Taxonomy" id="3035913"/>
    <lineage>
        <taxon>Bacteria</taxon>
        <taxon>Bacillati</taxon>
        <taxon>Bacillota</taxon>
        <taxon>Bacilli</taxon>
        <taxon>Bacillales</taxon>
        <taxon>Bacillaceae</taxon>
        <taxon>Neobacillus</taxon>
    </lineage>
</organism>
<dbReference type="EMBL" id="JAROBZ020000001">
    <property type="protein sequence ID" value="MFB3167758.1"/>
    <property type="molecule type" value="Genomic_DNA"/>
</dbReference>
<evidence type="ECO:0000313" key="2">
    <source>
        <dbReference type="EMBL" id="MFB3167758.1"/>
    </source>
</evidence>
<evidence type="ECO:0000256" key="1">
    <source>
        <dbReference type="SAM" id="Coils"/>
    </source>
</evidence>
<evidence type="ECO:0000313" key="3">
    <source>
        <dbReference type="Proteomes" id="UP001241748"/>
    </source>
</evidence>
<name>A0ABV4YSS0_9BACI</name>
<feature type="coiled-coil region" evidence="1">
    <location>
        <begin position="102"/>
        <end position="171"/>
    </location>
</feature>
<comment type="caution">
    <text evidence="2">The sequence shown here is derived from an EMBL/GenBank/DDBJ whole genome shotgun (WGS) entry which is preliminary data.</text>
</comment>
<feature type="coiled-coil region" evidence="1">
    <location>
        <begin position="196"/>
        <end position="286"/>
    </location>
</feature>
<dbReference type="RefSeq" id="WP_306074154.1">
    <property type="nucleotide sequence ID" value="NZ_JAROBZ020000001.1"/>
</dbReference>
<feature type="coiled-coil region" evidence="1">
    <location>
        <begin position="316"/>
        <end position="356"/>
    </location>
</feature>
<accession>A0ABV4YSS0</accession>
<feature type="coiled-coil region" evidence="1">
    <location>
        <begin position="37"/>
        <end position="71"/>
    </location>
</feature>